<proteinExistence type="predicted"/>
<dbReference type="Proteomes" id="UP000772434">
    <property type="component" value="Unassembled WGS sequence"/>
</dbReference>
<dbReference type="AlphaFoldDB" id="A0A9P5QBG2"/>
<dbReference type="OrthoDB" id="498125at2759"/>
<dbReference type="SUPFAM" id="SSF51735">
    <property type="entry name" value="NAD(P)-binding Rossmann-fold domains"/>
    <property type="match status" value="1"/>
</dbReference>
<evidence type="ECO:0000313" key="2">
    <source>
        <dbReference type="Proteomes" id="UP000772434"/>
    </source>
</evidence>
<gene>
    <name evidence="1" type="ORF">BDP27DRAFT_850</name>
</gene>
<dbReference type="InterPro" id="IPR036291">
    <property type="entry name" value="NAD(P)-bd_dom_sf"/>
</dbReference>
<accession>A0A9P5QBG2</accession>
<organism evidence="1 2">
    <name type="scientific">Rhodocollybia butyracea</name>
    <dbReference type="NCBI Taxonomy" id="206335"/>
    <lineage>
        <taxon>Eukaryota</taxon>
        <taxon>Fungi</taxon>
        <taxon>Dikarya</taxon>
        <taxon>Basidiomycota</taxon>
        <taxon>Agaricomycotina</taxon>
        <taxon>Agaricomycetes</taxon>
        <taxon>Agaricomycetidae</taxon>
        <taxon>Agaricales</taxon>
        <taxon>Marasmiineae</taxon>
        <taxon>Omphalotaceae</taxon>
        <taxon>Rhodocollybia</taxon>
    </lineage>
</organism>
<comment type="caution">
    <text evidence="1">The sequence shown here is derived from an EMBL/GenBank/DDBJ whole genome shotgun (WGS) entry which is preliminary data.</text>
</comment>
<dbReference type="Pfam" id="PF13561">
    <property type="entry name" value="adh_short_C2"/>
    <property type="match status" value="1"/>
</dbReference>
<dbReference type="EMBL" id="JADNRY010000001">
    <property type="protein sequence ID" value="KAF9078277.1"/>
    <property type="molecule type" value="Genomic_DNA"/>
</dbReference>
<name>A0A9P5QBG2_9AGAR</name>
<dbReference type="Gene3D" id="3.40.50.720">
    <property type="entry name" value="NAD(P)-binding Rossmann-like Domain"/>
    <property type="match status" value="1"/>
</dbReference>
<dbReference type="InterPro" id="IPR002347">
    <property type="entry name" value="SDR_fam"/>
</dbReference>
<reference evidence="1" key="1">
    <citation type="submission" date="2020-11" db="EMBL/GenBank/DDBJ databases">
        <authorList>
            <consortium name="DOE Joint Genome Institute"/>
            <person name="Ahrendt S."/>
            <person name="Riley R."/>
            <person name="Andreopoulos W."/>
            <person name="Labutti K."/>
            <person name="Pangilinan J."/>
            <person name="Ruiz-Duenas F.J."/>
            <person name="Barrasa J.M."/>
            <person name="Sanchez-Garcia M."/>
            <person name="Camarero S."/>
            <person name="Miyauchi S."/>
            <person name="Serrano A."/>
            <person name="Linde D."/>
            <person name="Babiker R."/>
            <person name="Drula E."/>
            <person name="Ayuso-Fernandez I."/>
            <person name="Pacheco R."/>
            <person name="Padilla G."/>
            <person name="Ferreira P."/>
            <person name="Barriuso J."/>
            <person name="Kellner H."/>
            <person name="Castanera R."/>
            <person name="Alfaro M."/>
            <person name="Ramirez L."/>
            <person name="Pisabarro A.G."/>
            <person name="Kuo A."/>
            <person name="Tritt A."/>
            <person name="Lipzen A."/>
            <person name="He G."/>
            <person name="Yan M."/>
            <person name="Ng V."/>
            <person name="Cullen D."/>
            <person name="Martin F."/>
            <person name="Rosso M.-N."/>
            <person name="Henrissat B."/>
            <person name="Hibbett D."/>
            <person name="Martinez A.T."/>
            <person name="Grigoriev I.V."/>
        </authorList>
    </citation>
    <scope>NUCLEOTIDE SEQUENCE</scope>
    <source>
        <strain evidence="1">AH 40177</strain>
    </source>
</reference>
<protein>
    <submittedName>
        <fullName evidence="1">Uncharacterized protein</fullName>
    </submittedName>
</protein>
<sequence length="54" mass="5501">MIFGCVANVSVEEEVKGMIETVVKTFGGLDVMVANAGICPCGPLNVATSLGKSI</sequence>
<keyword evidence="2" id="KW-1185">Reference proteome</keyword>
<evidence type="ECO:0000313" key="1">
    <source>
        <dbReference type="EMBL" id="KAF9078277.1"/>
    </source>
</evidence>